<evidence type="ECO:0000256" key="5">
    <source>
        <dbReference type="ARBA" id="ARBA00022691"/>
    </source>
</evidence>
<dbReference type="RefSeq" id="WP_343979324.1">
    <property type="nucleotide sequence ID" value="NZ_BAAAJG010000011.1"/>
</dbReference>
<evidence type="ECO:0000256" key="6">
    <source>
        <dbReference type="ARBA" id="ARBA00047942"/>
    </source>
</evidence>
<name>A0ABW4FVP0_9PSEU</name>
<comment type="caution">
    <text evidence="8">The sequence shown here is derived from an EMBL/GenBank/DDBJ whole genome shotgun (WGS) entry which is preliminary data.</text>
</comment>
<dbReference type="Proteomes" id="UP001597145">
    <property type="component" value="Unassembled WGS sequence"/>
</dbReference>
<accession>A0ABW4FVP0</accession>
<dbReference type="Gene3D" id="3.40.50.150">
    <property type="entry name" value="Vaccinia Virus protein VP39"/>
    <property type="match status" value="1"/>
</dbReference>
<keyword evidence="5" id="KW-0949">S-adenosyl-L-methionine</keyword>
<dbReference type="InterPro" id="IPR023095">
    <property type="entry name" value="Ade_MeTrfase_dom_2"/>
</dbReference>
<protein>
    <recommendedName>
        <fullName evidence="2">site-specific DNA-methyltransferase (adenine-specific)</fullName>
        <ecNumber evidence="2">2.1.1.72</ecNumber>
    </recommendedName>
</protein>
<gene>
    <name evidence="8" type="ORF">ACFSCY_30255</name>
</gene>
<evidence type="ECO:0000256" key="4">
    <source>
        <dbReference type="ARBA" id="ARBA00022679"/>
    </source>
</evidence>
<dbReference type="PIRSF" id="PIRSF000398">
    <property type="entry name" value="M_m6A_EcoRV"/>
    <property type="match status" value="1"/>
</dbReference>
<sequence>MKISGERVHSGMRRPRLSPLRYPGGKSSLYLRLRELIRLNSSSRPKYIEPYAGGAGAALGLLITGEVECIHINDLDPAIHAFWQACIKQNSALIERIRSVPVTIPEWRRQREAYDNPGQCDELTLGFATFFLNRTNRSGVLNGGPIGGHDQTGPYKIDARFNRETLTERMRLIGLYAKKITVSNDDGLSVIRANTGDPDAFIYADPPYFYKAGSLYMNSFRGQDHQNLADCLNSAAKGRWVLTYDNVEEVANLYPDRRKEEIGVYYSARNVTKSKEIMIYSDAIEIDRPALFA</sequence>
<evidence type="ECO:0000256" key="1">
    <source>
        <dbReference type="ARBA" id="ARBA00006594"/>
    </source>
</evidence>
<evidence type="ECO:0000256" key="2">
    <source>
        <dbReference type="ARBA" id="ARBA00011900"/>
    </source>
</evidence>
<reference evidence="9" key="1">
    <citation type="journal article" date="2019" name="Int. J. Syst. Evol. Microbiol.">
        <title>The Global Catalogue of Microorganisms (GCM) 10K type strain sequencing project: providing services to taxonomists for standard genome sequencing and annotation.</title>
        <authorList>
            <consortium name="The Broad Institute Genomics Platform"/>
            <consortium name="The Broad Institute Genome Sequencing Center for Infectious Disease"/>
            <person name="Wu L."/>
            <person name="Ma J."/>
        </authorList>
    </citation>
    <scope>NUCLEOTIDE SEQUENCE [LARGE SCALE GENOMIC DNA]</scope>
    <source>
        <strain evidence="9">JCM 12165</strain>
    </source>
</reference>
<dbReference type="Pfam" id="PF02086">
    <property type="entry name" value="MethyltransfD12"/>
    <property type="match status" value="1"/>
</dbReference>
<dbReference type="EC" id="2.1.1.72" evidence="2"/>
<keyword evidence="3 8" id="KW-0489">Methyltransferase</keyword>
<evidence type="ECO:0000313" key="8">
    <source>
        <dbReference type="EMBL" id="MFD1533711.1"/>
    </source>
</evidence>
<dbReference type="GO" id="GO:0008168">
    <property type="term" value="F:methyltransferase activity"/>
    <property type="evidence" value="ECO:0007669"/>
    <property type="project" value="UniProtKB-KW"/>
</dbReference>
<evidence type="ECO:0000256" key="3">
    <source>
        <dbReference type="ARBA" id="ARBA00022603"/>
    </source>
</evidence>
<organism evidence="8 9">
    <name type="scientific">Pseudonocardia aurantiaca</name>
    <dbReference type="NCBI Taxonomy" id="75290"/>
    <lineage>
        <taxon>Bacteria</taxon>
        <taxon>Bacillati</taxon>
        <taxon>Actinomycetota</taxon>
        <taxon>Actinomycetes</taxon>
        <taxon>Pseudonocardiales</taxon>
        <taxon>Pseudonocardiaceae</taxon>
        <taxon>Pseudonocardia</taxon>
    </lineage>
</organism>
<comment type="similarity">
    <text evidence="1">Belongs to the N(4)/N(6)-methyltransferase family.</text>
</comment>
<dbReference type="InterPro" id="IPR012263">
    <property type="entry name" value="M_m6A_EcoRV"/>
</dbReference>
<dbReference type="PRINTS" id="PR00505">
    <property type="entry name" value="D12N6MTFRASE"/>
</dbReference>
<dbReference type="Gene3D" id="1.10.1020.10">
    <property type="entry name" value="Adenine-specific Methyltransferase, Domain 2"/>
    <property type="match status" value="1"/>
</dbReference>
<feature type="region of interest" description="Disordered" evidence="7">
    <location>
        <begin position="1"/>
        <end position="20"/>
    </location>
</feature>
<dbReference type="PANTHER" id="PTHR30481">
    <property type="entry name" value="DNA ADENINE METHYLASE"/>
    <property type="match status" value="1"/>
</dbReference>
<evidence type="ECO:0000313" key="9">
    <source>
        <dbReference type="Proteomes" id="UP001597145"/>
    </source>
</evidence>
<keyword evidence="9" id="KW-1185">Reference proteome</keyword>
<dbReference type="InterPro" id="IPR029063">
    <property type="entry name" value="SAM-dependent_MTases_sf"/>
</dbReference>
<proteinExistence type="inferred from homology"/>
<dbReference type="PANTHER" id="PTHR30481:SF2">
    <property type="entry name" value="SITE-SPECIFIC DNA-METHYLTRANSFERASE (ADENINE-SPECIFIC)"/>
    <property type="match status" value="1"/>
</dbReference>
<evidence type="ECO:0000256" key="7">
    <source>
        <dbReference type="SAM" id="MobiDB-lite"/>
    </source>
</evidence>
<dbReference type="EMBL" id="JBHUCP010000026">
    <property type="protein sequence ID" value="MFD1533711.1"/>
    <property type="molecule type" value="Genomic_DNA"/>
</dbReference>
<comment type="catalytic activity">
    <reaction evidence="6">
        <text>a 2'-deoxyadenosine in DNA + S-adenosyl-L-methionine = an N(6)-methyl-2'-deoxyadenosine in DNA + S-adenosyl-L-homocysteine + H(+)</text>
        <dbReference type="Rhea" id="RHEA:15197"/>
        <dbReference type="Rhea" id="RHEA-COMP:12418"/>
        <dbReference type="Rhea" id="RHEA-COMP:12419"/>
        <dbReference type="ChEBI" id="CHEBI:15378"/>
        <dbReference type="ChEBI" id="CHEBI:57856"/>
        <dbReference type="ChEBI" id="CHEBI:59789"/>
        <dbReference type="ChEBI" id="CHEBI:90615"/>
        <dbReference type="ChEBI" id="CHEBI:90616"/>
        <dbReference type="EC" id="2.1.1.72"/>
    </reaction>
</comment>
<dbReference type="SUPFAM" id="SSF53335">
    <property type="entry name" value="S-adenosyl-L-methionine-dependent methyltransferases"/>
    <property type="match status" value="1"/>
</dbReference>
<dbReference type="InterPro" id="IPR012327">
    <property type="entry name" value="MeTrfase_D12"/>
</dbReference>
<dbReference type="GO" id="GO:0032259">
    <property type="term" value="P:methylation"/>
    <property type="evidence" value="ECO:0007669"/>
    <property type="project" value="UniProtKB-KW"/>
</dbReference>
<keyword evidence="4" id="KW-0808">Transferase</keyword>